<dbReference type="GeneID" id="64701285"/>
<dbReference type="EMBL" id="JABBWM010000099">
    <property type="protein sequence ID" value="KAG2091041.1"/>
    <property type="molecule type" value="Genomic_DNA"/>
</dbReference>
<reference evidence="2" key="1">
    <citation type="journal article" date="2020" name="New Phytol.">
        <title>Comparative genomics reveals dynamic genome evolution in host specialist ectomycorrhizal fungi.</title>
        <authorList>
            <person name="Lofgren L.A."/>
            <person name="Nguyen N.H."/>
            <person name="Vilgalys R."/>
            <person name="Ruytinx J."/>
            <person name="Liao H.L."/>
            <person name="Branco S."/>
            <person name="Kuo A."/>
            <person name="LaButti K."/>
            <person name="Lipzen A."/>
            <person name="Andreopoulos W."/>
            <person name="Pangilinan J."/>
            <person name="Riley R."/>
            <person name="Hundley H."/>
            <person name="Na H."/>
            <person name="Barry K."/>
            <person name="Grigoriev I.V."/>
            <person name="Stajich J.E."/>
            <person name="Kennedy P.G."/>
        </authorList>
    </citation>
    <scope>NUCLEOTIDE SEQUENCE</scope>
    <source>
        <strain evidence="2">FC423</strain>
    </source>
</reference>
<comment type="caution">
    <text evidence="2">The sequence shown here is derived from an EMBL/GenBank/DDBJ whole genome shotgun (WGS) entry which is preliminary data.</text>
</comment>
<organism evidence="2 3">
    <name type="scientific">Suillus discolor</name>
    <dbReference type="NCBI Taxonomy" id="1912936"/>
    <lineage>
        <taxon>Eukaryota</taxon>
        <taxon>Fungi</taxon>
        <taxon>Dikarya</taxon>
        <taxon>Basidiomycota</taxon>
        <taxon>Agaricomycotina</taxon>
        <taxon>Agaricomycetes</taxon>
        <taxon>Agaricomycetidae</taxon>
        <taxon>Boletales</taxon>
        <taxon>Suillineae</taxon>
        <taxon>Suillaceae</taxon>
        <taxon>Suillus</taxon>
    </lineage>
</organism>
<dbReference type="RefSeq" id="XP_041286426.1">
    <property type="nucleotide sequence ID" value="XM_041439026.1"/>
</dbReference>
<protein>
    <recommendedName>
        <fullName evidence="4">Secreted protein</fullName>
    </recommendedName>
</protein>
<evidence type="ECO:0000313" key="2">
    <source>
        <dbReference type="EMBL" id="KAG2091041.1"/>
    </source>
</evidence>
<proteinExistence type="predicted"/>
<feature type="signal peptide" evidence="1">
    <location>
        <begin position="1"/>
        <end position="21"/>
    </location>
</feature>
<sequence>MHITCRKLLFWILLAHKKSRSIYYDGQNIFLLCVPAHTGMWPYWPSRTLEKHQSRTHCPIGVGLLSPGTHNTLLNPHSPSPYGVSDI</sequence>
<name>A0A9P7EV78_9AGAM</name>
<dbReference type="OrthoDB" id="10572591at2759"/>
<evidence type="ECO:0000313" key="3">
    <source>
        <dbReference type="Proteomes" id="UP000823399"/>
    </source>
</evidence>
<dbReference type="AlphaFoldDB" id="A0A9P7EV78"/>
<gene>
    <name evidence="2" type="ORF">F5147DRAFT_724274</name>
</gene>
<evidence type="ECO:0000256" key="1">
    <source>
        <dbReference type="SAM" id="SignalP"/>
    </source>
</evidence>
<evidence type="ECO:0008006" key="4">
    <source>
        <dbReference type="Google" id="ProtNLM"/>
    </source>
</evidence>
<feature type="chain" id="PRO_5040237883" description="Secreted protein" evidence="1">
    <location>
        <begin position="22"/>
        <end position="87"/>
    </location>
</feature>
<dbReference type="Proteomes" id="UP000823399">
    <property type="component" value="Unassembled WGS sequence"/>
</dbReference>
<keyword evidence="1" id="KW-0732">Signal</keyword>
<accession>A0A9P7EV78</accession>
<keyword evidence="3" id="KW-1185">Reference proteome</keyword>